<feature type="region of interest" description="Disordered" evidence="1">
    <location>
        <begin position="1"/>
        <end position="42"/>
    </location>
</feature>
<evidence type="ECO:0000256" key="1">
    <source>
        <dbReference type="SAM" id="MobiDB-lite"/>
    </source>
</evidence>
<name>A0A1X6NWE8_PORUM</name>
<feature type="region of interest" description="Disordered" evidence="1">
    <location>
        <begin position="74"/>
        <end position="100"/>
    </location>
</feature>
<dbReference type="OrthoDB" id="4810at2759"/>
<accession>A0A1X6NWE8</accession>
<gene>
    <name evidence="3" type="ORF">BU14_0393s0030</name>
</gene>
<dbReference type="EMBL" id="KV919030">
    <property type="protein sequence ID" value="OSX72941.1"/>
    <property type="molecule type" value="Genomic_DNA"/>
</dbReference>
<evidence type="ECO:0000313" key="4">
    <source>
        <dbReference type="Proteomes" id="UP000218209"/>
    </source>
</evidence>
<protein>
    <submittedName>
        <fullName evidence="3">Uncharacterized protein</fullName>
    </submittedName>
</protein>
<sequence>MRRATGSDGRGTRSSARLPGNGLSPGTGRRARPPGDGRSSIPTRRVAGVAAAAVCLLLLAGLLMHFHGRVQSAGAPAASTTAPSGGRASDASTGGRGRGSAAAAAAHLARVLGSAPEAAVTHEAESPTLRPRDVVTRTYRRLAALPTVAAFDVAAARHVRRALLPALRERLAAASAAAAAAAPAAHTAVYTGHVPLAYGLGPALADALGGRLRVVRLRRERLATAVSLMALGPPEEDAWTADVAVPADAPAAAAGAAGAPAGRPPSTRGLRWFPPPSAPFVALRVGAADWARLNRFQRYLWYVDDVECRWQRLRTRLADGQALELQLEALDHLDGGREYGRLARFLRVRVNGTEAAVRHNSMQDKRRDKADAGEGLLRQWDREYRAVVGGCAVGDGRVLSWGRMDDGGAGWLL</sequence>
<evidence type="ECO:0000256" key="2">
    <source>
        <dbReference type="SAM" id="Phobius"/>
    </source>
</evidence>
<dbReference type="Proteomes" id="UP000218209">
    <property type="component" value="Unassembled WGS sequence"/>
</dbReference>
<reference evidence="3 4" key="1">
    <citation type="submission" date="2017-03" db="EMBL/GenBank/DDBJ databases">
        <title>WGS assembly of Porphyra umbilicalis.</title>
        <authorList>
            <person name="Brawley S.H."/>
            <person name="Blouin N.A."/>
            <person name="Ficko-Blean E."/>
            <person name="Wheeler G.L."/>
            <person name="Lohr M."/>
            <person name="Goodson H.V."/>
            <person name="Jenkins J.W."/>
            <person name="Blaby-Haas C.E."/>
            <person name="Helliwell K.E."/>
            <person name="Chan C."/>
            <person name="Marriage T."/>
            <person name="Bhattacharya D."/>
            <person name="Klein A.S."/>
            <person name="Badis Y."/>
            <person name="Brodie J."/>
            <person name="Cao Y."/>
            <person name="Collen J."/>
            <person name="Dittami S.M."/>
            <person name="Gachon C.M."/>
            <person name="Green B.R."/>
            <person name="Karpowicz S."/>
            <person name="Kim J.W."/>
            <person name="Kudahl U."/>
            <person name="Lin S."/>
            <person name="Michel G."/>
            <person name="Mittag M."/>
            <person name="Olson B.J."/>
            <person name="Pangilinan J."/>
            <person name="Peng Y."/>
            <person name="Qiu H."/>
            <person name="Shu S."/>
            <person name="Singer J.T."/>
            <person name="Smith A.G."/>
            <person name="Sprecher B.N."/>
            <person name="Wagner V."/>
            <person name="Wang W."/>
            <person name="Wang Z.-Y."/>
            <person name="Yan J."/>
            <person name="Yarish C."/>
            <person name="Zoeuner-Riek S."/>
            <person name="Zhuang Y."/>
            <person name="Zou Y."/>
            <person name="Lindquist E.A."/>
            <person name="Grimwood J."/>
            <person name="Barry K."/>
            <person name="Rokhsar D.S."/>
            <person name="Schmutz J."/>
            <person name="Stiller J.W."/>
            <person name="Grossman A.R."/>
            <person name="Prochnik S.E."/>
        </authorList>
    </citation>
    <scope>NUCLEOTIDE SEQUENCE [LARGE SCALE GENOMIC DNA]</scope>
    <source>
        <strain evidence="3">4086291</strain>
    </source>
</reference>
<keyword evidence="4" id="KW-1185">Reference proteome</keyword>
<dbReference type="AlphaFoldDB" id="A0A1X6NWE8"/>
<organism evidence="3 4">
    <name type="scientific">Porphyra umbilicalis</name>
    <name type="common">Purple laver</name>
    <name type="synonym">Red alga</name>
    <dbReference type="NCBI Taxonomy" id="2786"/>
    <lineage>
        <taxon>Eukaryota</taxon>
        <taxon>Rhodophyta</taxon>
        <taxon>Bangiophyceae</taxon>
        <taxon>Bangiales</taxon>
        <taxon>Bangiaceae</taxon>
        <taxon>Porphyra</taxon>
    </lineage>
</organism>
<evidence type="ECO:0000313" key="3">
    <source>
        <dbReference type="EMBL" id="OSX72941.1"/>
    </source>
</evidence>
<keyword evidence="2" id="KW-1133">Transmembrane helix</keyword>
<feature type="transmembrane region" description="Helical" evidence="2">
    <location>
        <begin position="46"/>
        <end position="66"/>
    </location>
</feature>
<proteinExistence type="predicted"/>
<keyword evidence="2" id="KW-0812">Transmembrane</keyword>
<keyword evidence="2" id="KW-0472">Membrane</keyword>